<dbReference type="InterPro" id="IPR043519">
    <property type="entry name" value="NT_sf"/>
</dbReference>
<dbReference type="Gene3D" id="3.30.460.10">
    <property type="entry name" value="Beta Polymerase, domain 2"/>
    <property type="match status" value="1"/>
</dbReference>
<dbReference type="InterPro" id="IPR002934">
    <property type="entry name" value="Polymerase_NTP_transf_dom"/>
</dbReference>
<reference evidence="2 3" key="1">
    <citation type="submission" date="2010-06" db="EMBL/GenBank/DDBJ databases">
        <title>Complete sequence of chromosome of Nitrosococcus watsoni C-113.</title>
        <authorList>
            <consortium name="US DOE Joint Genome Institute"/>
            <person name="Lucas S."/>
            <person name="Copeland A."/>
            <person name="Lapidus A."/>
            <person name="Cheng J.-F."/>
            <person name="Bruce D."/>
            <person name="Goodwin L."/>
            <person name="Pitluck S."/>
            <person name="Malfatti S.A."/>
            <person name="Chain P.S.G."/>
            <person name="Land M."/>
            <person name="Hauser L."/>
            <person name="Kyrpides N."/>
            <person name="Ivanova N."/>
            <person name="Cambell M.A."/>
            <person name="Heidelberg J.F."/>
            <person name="Klotz M.G."/>
            <person name="Woyke T."/>
        </authorList>
    </citation>
    <scope>NUCLEOTIDE SEQUENCE [LARGE SCALE GENOMIC DNA]</scope>
    <source>
        <strain evidence="2 3">C-113</strain>
    </source>
</reference>
<dbReference type="Pfam" id="PF01909">
    <property type="entry name" value="NTP_transf_2"/>
    <property type="match status" value="1"/>
</dbReference>
<dbReference type="GO" id="GO:0016779">
    <property type="term" value="F:nucleotidyltransferase activity"/>
    <property type="evidence" value="ECO:0007669"/>
    <property type="project" value="InterPro"/>
</dbReference>
<organism evidence="2 3">
    <name type="scientific">Nitrosococcus watsoni (strain C-113)</name>
    <dbReference type="NCBI Taxonomy" id="105559"/>
    <lineage>
        <taxon>Bacteria</taxon>
        <taxon>Pseudomonadati</taxon>
        <taxon>Pseudomonadota</taxon>
        <taxon>Gammaproteobacteria</taxon>
        <taxon>Chromatiales</taxon>
        <taxon>Chromatiaceae</taxon>
        <taxon>Nitrosococcus</taxon>
    </lineage>
</organism>
<dbReference type="RefSeq" id="WP_013221384.1">
    <property type="nucleotide sequence ID" value="NC_014315.1"/>
</dbReference>
<dbReference type="STRING" id="105559.Nwat_2525"/>
<proteinExistence type="predicted"/>
<keyword evidence="3" id="KW-1185">Reference proteome</keyword>
<dbReference type="SUPFAM" id="SSF81301">
    <property type="entry name" value="Nucleotidyltransferase"/>
    <property type="match status" value="1"/>
</dbReference>
<dbReference type="Proteomes" id="UP000000393">
    <property type="component" value="Chromosome"/>
</dbReference>
<protein>
    <submittedName>
        <fullName evidence="2">DNA polymerase beta domain protein region</fullName>
    </submittedName>
</protein>
<feature type="domain" description="Polymerase nucleotidyl transferase" evidence="1">
    <location>
        <begin position="12"/>
        <end position="89"/>
    </location>
</feature>
<gene>
    <name evidence="2" type="ordered locus">Nwat_2525</name>
</gene>
<dbReference type="CDD" id="cd05403">
    <property type="entry name" value="NT_KNTase_like"/>
    <property type="match status" value="1"/>
</dbReference>
<evidence type="ECO:0000259" key="1">
    <source>
        <dbReference type="Pfam" id="PF01909"/>
    </source>
</evidence>
<dbReference type="AlphaFoldDB" id="D8K9V7"/>
<sequence>MRLTIPERRALIEAARKCFGPEACVFLFGSRTDDLRRGGDIDLLIELPESLSAEETARIRARFVAEVWRRLGERKLDVVLAEPGEEDEFVQTVRAQALPLEVA</sequence>
<dbReference type="KEGG" id="nwa:Nwat_2525"/>
<dbReference type="OrthoDB" id="14556at2"/>
<name>D8K9V7_NITWC</name>
<evidence type="ECO:0000313" key="3">
    <source>
        <dbReference type="Proteomes" id="UP000000393"/>
    </source>
</evidence>
<accession>D8K9V7</accession>
<evidence type="ECO:0000313" key="2">
    <source>
        <dbReference type="EMBL" id="ADJ29315.1"/>
    </source>
</evidence>
<dbReference type="HOGENOM" id="CLU_164558_1_1_6"/>
<dbReference type="eggNOG" id="COG1708">
    <property type="taxonomic scope" value="Bacteria"/>
</dbReference>
<dbReference type="EMBL" id="CP002086">
    <property type="protein sequence ID" value="ADJ29315.1"/>
    <property type="molecule type" value="Genomic_DNA"/>
</dbReference>